<keyword evidence="10" id="KW-0479">Metal-binding</keyword>
<keyword evidence="3 10" id="KW-0812">Transmembrane</keyword>
<accession>A0A6C7DWU9</accession>
<sequence length="127" mass="13184">MAVAAGATAGAGARWAVVEAVPEPDGWPWAVFVVNIVGSFVLGIVLAHTHHRTDDPTRDPLRLLIGTGFCGALTTFATFAVEVAVFLRDGRVAIGFGYLAVSIIVGIVAFLGGRRVGGARDIERVAA</sequence>
<protein>
    <recommendedName>
        <fullName evidence="10">Fluoride-specific ion channel FluC</fullName>
    </recommendedName>
</protein>
<dbReference type="GO" id="GO:0140114">
    <property type="term" value="P:cellular detoxification of fluoride"/>
    <property type="evidence" value="ECO:0007669"/>
    <property type="project" value="UniProtKB-UniRule"/>
</dbReference>
<dbReference type="KEGG" id="aym:YM304_06800"/>
<feature type="binding site" evidence="10">
    <location>
        <position position="71"/>
    </location>
    <ligand>
        <name>Na(+)</name>
        <dbReference type="ChEBI" id="CHEBI:29101"/>
        <note>structural</note>
    </ligand>
</feature>
<keyword evidence="12" id="KW-1185">Reference proteome</keyword>
<name>A0A6C7DWU9_ILUCY</name>
<dbReference type="InterPro" id="IPR003691">
    <property type="entry name" value="FluC"/>
</dbReference>
<feature type="transmembrane region" description="Helical" evidence="10">
    <location>
        <begin position="61"/>
        <end position="87"/>
    </location>
</feature>
<evidence type="ECO:0000256" key="10">
    <source>
        <dbReference type="HAMAP-Rule" id="MF_00454"/>
    </source>
</evidence>
<keyword evidence="5 10" id="KW-0472">Membrane</keyword>
<reference evidence="11 12" key="1">
    <citation type="journal article" date="2013" name="Int. J. Syst. Evol. Microbiol.">
        <title>Ilumatobacter nonamiense sp. nov. and Ilumatobacter coccineum sp. nov., isolated from seashore sand.</title>
        <authorList>
            <person name="Matsumoto A."/>
            <person name="Kasai H."/>
            <person name="Matsuo Y."/>
            <person name="Shizuri Y."/>
            <person name="Ichikawa N."/>
            <person name="Fujita N."/>
            <person name="Omura S."/>
            <person name="Takahashi Y."/>
        </authorList>
    </citation>
    <scope>NUCLEOTIDE SEQUENCE [LARGE SCALE GENOMIC DNA]</scope>
    <source>
        <strain evidence="12">NBRC 103263 / KCTC 29153 / YM16-304</strain>
    </source>
</reference>
<feature type="transmembrane region" description="Helical" evidence="10">
    <location>
        <begin position="93"/>
        <end position="112"/>
    </location>
</feature>
<evidence type="ECO:0000256" key="9">
    <source>
        <dbReference type="ARBA" id="ARBA00049940"/>
    </source>
</evidence>
<evidence type="ECO:0000313" key="12">
    <source>
        <dbReference type="Proteomes" id="UP000011863"/>
    </source>
</evidence>
<dbReference type="GO" id="GO:0005886">
    <property type="term" value="C:plasma membrane"/>
    <property type="evidence" value="ECO:0007669"/>
    <property type="project" value="UniProtKB-SubCell"/>
</dbReference>
<feature type="binding site" evidence="10">
    <location>
        <position position="74"/>
    </location>
    <ligand>
        <name>Na(+)</name>
        <dbReference type="ChEBI" id="CHEBI:29101"/>
        <note>structural</note>
    </ligand>
</feature>
<keyword evidence="10" id="KW-0813">Transport</keyword>
<dbReference type="Proteomes" id="UP000011863">
    <property type="component" value="Chromosome"/>
</dbReference>
<keyword evidence="6 10" id="KW-0407">Ion channel</keyword>
<comment type="function">
    <text evidence="9 10">Fluoride-specific ion channel. Important for reducing fluoride concentration in the cell, thus reducing its toxicity.</text>
</comment>
<dbReference type="GO" id="GO:0062054">
    <property type="term" value="F:fluoride channel activity"/>
    <property type="evidence" value="ECO:0007669"/>
    <property type="project" value="UniProtKB-UniRule"/>
</dbReference>
<dbReference type="Pfam" id="PF02537">
    <property type="entry name" value="CRCB"/>
    <property type="match status" value="1"/>
</dbReference>
<dbReference type="PANTHER" id="PTHR28259">
    <property type="entry name" value="FLUORIDE EXPORT PROTEIN 1-RELATED"/>
    <property type="match status" value="1"/>
</dbReference>
<dbReference type="HAMAP" id="MF_00454">
    <property type="entry name" value="FluC"/>
    <property type="match status" value="1"/>
</dbReference>
<comment type="activity regulation">
    <text evidence="10">Na(+) is not transported, but it plays an essential structural role and its presence is essential for fluoride channel function.</text>
</comment>
<evidence type="ECO:0000256" key="6">
    <source>
        <dbReference type="ARBA" id="ARBA00023303"/>
    </source>
</evidence>
<dbReference type="PANTHER" id="PTHR28259:SF1">
    <property type="entry name" value="FLUORIDE EXPORT PROTEIN 1-RELATED"/>
    <property type="match status" value="1"/>
</dbReference>
<evidence type="ECO:0000256" key="7">
    <source>
        <dbReference type="ARBA" id="ARBA00035120"/>
    </source>
</evidence>
<gene>
    <name evidence="10" type="primary">fluC</name>
    <name evidence="10" type="synonym">crcB</name>
    <name evidence="11" type="ORF">YM304_06800</name>
</gene>
<organism evidence="11 12">
    <name type="scientific">Ilumatobacter coccineus (strain NBRC 103263 / KCTC 29153 / YM16-304)</name>
    <dbReference type="NCBI Taxonomy" id="1313172"/>
    <lineage>
        <taxon>Bacteria</taxon>
        <taxon>Bacillati</taxon>
        <taxon>Actinomycetota</taxon>
        <taxon>Acidimicrobiia</taxon>
        <taxon>Acidimicrobiales</taxon>
        <taxon>Ilumatobacteraceae</taxon>
        <taxon>Ilumatobacter</taxon>
    </lineage>
</organism>
<comment type="catalytic activity">
    <reaction evidence="8">
        <text>fluoride(in) = fluoride(out)</text>
        <dbReference type="Rhea" id="RHEA:76159"/>
        <dbReference type="ChEBI" id="CHEBI:17051"/>
    </reaction>
    <physiologicalReaction direction="left-to-right" evidence="8">
        <dbReference type="Rhea" id="RHEA:76160"/>
    </physiologicalReaction>
</comment>
<evidence type="ECO:0000256" key="8">
    <source>
        <dbReference type="ARBA" id="ARBA00035585"/>
    </source>
</evidence>
<comment type="subcellular location">
    <subcellularLocation>
        <location evidence="1 10">Cell membrane</location>
        <topology evidence="1 10">Multi-pass membrane protein</topology>
    </subcellularLocation>
</comment>
<keyword evidence="10" id="KW-0915">Sodium</keyword>
<evidence type="ECO:0000256" key="4">
    <source>
        <dbReference type="ARBA" id="ARBA00022989"/>
    </source>
</evidence>
<evidence type="ECO:0000313" key="11">
    <source>
        <dbReference type="EMBL" id="BAN00994.1"/>
    </source>
</evidence>
<dbReference type="AlphaFoldDB" id="A0A6C7DWU9"/>
<proteinExistence type="inferred from homology"/>
<evidence type="ECO:0000256" key="2">
    <source>
        <dbReference type="ARBA" id="ARBA00022475"/>
    </source>
</evidence>
<keyword evidence="2 10" id="KW-1003">Cell membrane</keyword>
<dbReference type="EMBL" id="AP012057">
    <property type="protein sequence ID" value="BAN00994.1"/>
    <property type="molecule type" value="Genomic_DNA"/>
</dbReference>
<keyword evidence="4 10" id="KW-1133">Transmembrane helix</keyword>
<dbReference type="NCBIfam" id="TIGR00494">
    <property type="entry name" value="crcB"/>
    <property type="match status" value="1"/>
</dbReference>
<evidence type="ECO:0000256" key="3">
    <source>
        <dbReference type="ARBA" id="ARBA00022692"/>
    </source>
</evidence>
<feature type="transmembrane region" description="Helical" evidence="10">
    <location>
        <begin position="30"/>
        <end position="49"/>
    </location>
</feature>
<keyword evidence="10" id="KW-0406">Ion transport</keyword>
<comment type="similarity">
    <text evidence="7 10">Belongs to the fluoride channel Fluc/FEX (TC 1.A.43) family.</text>
</comment>
<evidence type="ECO:0000256" key="5">
    <source>
        <dbReference type="ARBA" id="ARBA00023136"/>
    </source>
</evidence>
<evidence type="ECO:0000256" key="1">
    <source>
        <dbReference type="ARBA" id="ARBA00004651"/>
    </source>
</evidence>
<dbReference type="GO" id="GO:0046872">
    <property type="term" value="F:metal ion binding"/>
    <property type="evidence" value="ECO:0007669"/>
    <property type="project" value="UniProtKB-KW"/>
</dbReference>